<dbReference type="Proteomes" id="UP000308600">
    <property type="component" value="Unassembled WGS sequence"/>
</dbReference>
<name>A0ACD3A9B1_9AGAR</name>
<protein>
    <submittedName>
        <fullName evidence="1">Uncharacterized protein</fullName>
    </submittedName>
</protein>
<sequence length="379" mass="43203">MNQILREQRRRFPLHPTNSDIFFLRRYVIERATKLRQNKRQSLTRSRARQASNTHKPTSTGTILQVPTQIDRDEHQLYEHLIPQPPNEIELESPQVANSYEIASAPVSSTQSPDLNSPYVVFHLDTTLNKYIMVPTSPSKIRMANWKPISQRFRELNIAESVTSDVHRRKRPESPSLRKPGFEDSLRPPTPLEGNESPRTLYLVSPTSSDTMLSDFPPHSYSTHEVSFETSSQLCYAEPKVESNLDLEPRIDEKIISLLFSSAATDRATYAASDSSIRSSPVFDDLHTFLENGSLAHLYPHLKKAGYHMGIIEMLSHFDMKAIHLALELVAHELETPSETAYQTWFMASGNQESGLEPAYWHLLAVNIYNLGHGRKKDL</sequence>
<gene>
    <name evidence="1" type="ORF">BDN72DRAFT_849154</name>
</gene>
<reference evidence="1 2" key="1">
    <citation type="journal article" date="2019" name="Nat. Ecol. Evol.">
        <title>Megaphylogeny resolves global patterns of mushroom evolution.</title>
        <authorList>
            <person name="Varga T."/>
            <person name="Krizsan K."/>
            <person name="Foldi C."/>
            <person name="Dima B."/>
            <person name="Sanchez-Garcia M."/>
            <person name="Sanchez-Ramirez S."/>
            <person name="Szollosi G.J."/>
            <person name="Szarkandi J.G."/>
            <person name="Papp V."/>
            <person name="Albert L."/>
            <person name="Andreopoulos W."/>
            <person name="Angelini C."/>
            <person name="Antonin V."/>
            <person name="Barry K.W."/>
            <person name="Bougher N.L."/>
            <person name="Buchanan P."/>
            <person name="Buyck B."/>
            <person name="Bense V."/>
            <person name="Catcheside P."/>
            <person name="Chovatia M."/>
            <person name="Cooper J."/>
            <person name="Damon W."/>
            <person name="Desjardin D."/>
            <person name="Finy P."/>
            <person name="Geml J."/>
            <person name="Haridas S."/>
            <person name="Hughes K."/>
            <person name="Justo A."/>
            <person name="Karasinski D."/>
            <person name="Kautmanova I."/>
            <person name="Kiss B."/>
            <person name="Kocsube S."/>
            <person name="Kotiranta H."/>
            <person name="LaButti K.M."/>
            <person name="Lechner B.E."/>
            <person name="Liimatainen K."/>
            <person name="Lipzen A."/>
            <person name="Lukacs Z."/>
            <person name="Mihaltcheva S."/>
            <person name="Morgado L.N."/>
            <person name="Niskanen T."/>
            <person name="Noordeloos M.E."/>
            <person name="Ohm R.A."/>
            <person name="Ortiz-Santana B."/>
            <person name="Ovrebo C."/>
            <person name="Racz N."/>
            <person name="Riley R."/>
            <person name="Savchenko A."/>
            <person name="Shiryaev A."/>
            <person name="Soop K."/>
            <person name="Spirin V."/>
            <person name="Szebenyi C."/>
            <person name="Tomsovsky M."/>
            <person name="Tulloss R.E."/>
            <person name="Uehling J."/>
            <person name="Grigoriev I.V."/>
            <person name="Vagvolgyi C."/>
            <person name="Papp T."/>
            <person name="Martin F.M."/>
            <person name="Miettinen O."/>
            <person name="Hibbett D.S."/>
            <person name="Nagy L.G."/>
        </authorList>
    </citation>
    <scope>NUCLEOTIDE SEQUENCE [LARGE SCALE GENOMIC DNA]</scope>
    <source>
        <strain evidence="1 2">NL-1719</strain>
    </source>
</reference>
<keyword evidence="2" id="KW-1185">Reference proteome</keyword>
<evidence type="ECO:0000313" key="2">
    <source>
        <dbReference type="Proteomes" id="UP000308600"/>
    </source>
</evidence>
<accession>A0ACD3A9B1</accession>
<evidence type="ECO:0000313" key="1">
    <source>
        <dbReference type="EMBL" id="TFK61994.1"/>
    </source>
</evidence>
<organism evidence="1 2">
    <name type="scientific">Pluteus cervinus</name>
    <dbReference type="NCBI Taxonomy" id="181527"/>
    <lineage>
        <taxon>Eukaryota</taxon>
        <taxon>Fungi</taxon>
        <taxon>Dikarya</taxon>
        <taxon>Basidiomycota</taxon>
        <taxon>Agaricomycotina</taxon>
        <taxon>Agaricomycetes</taxon>
        <taxon>Agaricomycetidae</taxon>
        <taxon>Agaricales</taxon>
        <taxon>Pluteineae</taxon>
        <taxon>Pluteaceae</taxon>
        <taxon>Pluteus</taxon>
    </lineage>
</organism>
<dbReference type="EMBL" id="ML208614">
    <property type="protein sequence ID" value="TFK61994.1"/>
    <property type="molecule type" value="Genomic_DNA"/>
</dbReference>
<proteinExistence type="predicted"/>